<keyword evidence="7" id="KW-0032">Aminotransferase</keyword>
<organism evidence="7 8">
    <name type="scientific">Pelotomaculum isophthalicicum JI</name>
    <dbReference type="NCBI Taxonomy" id="947010"/>
    <lineage>
        <taxon>Bacteria</taxon>
        <taxon>Bacillati</taxon>
        <taxon>Bacillota</taxon>
        <taxon>Clostridia</taxon>
        <taxon>Eubacteriales</taxon>
        <taxon>Desulfotomaculaceae</taxon>
        <taxon>Pelotomaculum</taxon>
    </lineage>
</organism>
<dbReference type="RefSeq" id="WP_277442048.1">
    <property type="nucleotide sequence ID" value="NZ_JAKOAV010000001.1"/>
</dbReference>
<dbReference type="GO" id="GO:0031071">
    <property type="term" value="F:cysteine desulfurase activity"/>
    <property type="evidence" value="ECO:0007669"/>
    <property type="project" value="UniProtKB-EC"/>
</dbReference>
<keyword evidence="8" id="KW-1185">Reference proteome</keyword>
<comment type="cofactor">
    <cofactor evidence="1 5">
        <name>pyridoxal 5'-phosphate</name>
        <dbReference type="ChEBI" id="CHEBI:597326"/>
    </cofactor>
</comment>
<comment type="catalytic activity">
    <reaction evidence="4">
        <text>(sulfur carrier)-H + L-cysteine = (sulfur carrier)-SH + L-alanine</text>
        <dbReference type="Rhea" id="RHEA:43892"/>
        <dbReference type="Rhea" id="RHEA-COMP:14737"/>
        <dbReference type="Rhea" id="RHEA-COMP:14739"/>
        <dbReference type="ChEBI" id="CHEBI:29917"/>
        <dbReference type="ChEBI" id="CHEBI:35235"/>
        <dbReference type="ChEBI" id="CHEBI:57972"/>
        <dbReference type="ChEBI" id="CHEBI:64428"/>
        <dbReference type="EC" id="2.8.1.7"/>
    </reaction>
</comment>
<evidence type="ECO:0000313" key="8">
    <source>
        <dbReference type="Proteomes" id="UP001154312"/>
    </source>
</evidence>
<keyword evidence="3" id="KW-0663">Pyridoxal phosphate</keyword>
<dbReference type="Gene3D" id="3.40.640.10">
    <property type="entry name" value="Type I PLP-dependent aspartate aminotransferase-like (Major domain)"/>
    <property type="match status" value="1"/>
</dbReference>
<name>A0A9X4H021_9FIRM</name>
<evidence type="ECO:0000256" key="2">
    <source>
        <dbReference type="ARBA" id="ARBA00010447"/>
    </source>
</evidence>
<feature type="domain" description="Aminotransferase class V" evidence="6">
    <location>
        <begin position="28"/>
        <end position="425"/>
    </location>
</feature>
<evidence type="ECO:0000256" key="4">
    <source>
        <dbReference type="ARBA" id="ARBA00050776"/>
    </source>
</evidence>
<accession>A0A9X4H021</accession>
<sequence>MVRSAFRELVVGVDAKVPLHNGNWVTSINMDNAATTPPFVQALQEIIQFAPMYSSVHRGAGYKSRLSTELYENSRLAIANFVKADLNHDTVIFLRNTTEAINKLSYRLCDDTKKSVILSTCMEHHSNDLPWRNKHHVDYIEIDNDGRLCLDDLVNKLKKYKRSVKLVAVTGASNVTGYVNPIYEIAEIAHQYNAKIFVDGAQLVPHAQIDMKPFNSPRHIDYLAFSGHKMYAPFGTGVLIGPKETFMNGAPEYTGGGTVRTVTHTNVVWDDPPNKEEAGTPNLMGVLSLQAAVKTLSMIGMQNISNYELGLWKNTIDNFKNIPGLQLYSDTNPDKPRIGIISFNLEGIHHTLVADILAGETGIAVRSGCFCAQPYVRELLKISEKKESCIREHRTHSRPLSRPLNRPGMIRVSFGLYNDFDEISVLVQALHHIVNNKERYIQKYMAI</sequence>
<dbReference type="Proteomes" id="UP001154312">
    <property type="component" value="Unassembled WGS sequence"/>
</dbReference>
<comment type="caution">
    <text evidence="7">The sequence shown here is derived from an EMBL/GenBank/DDBJ whole genome shotgun (WGS) entry which is preliminary data.</text>
</comment>
<dbReference type="InterPro" id="IPR020578">
    <property type="entry name" value="Aminotrans_V_PyrdxlP_BS"/>
</dbReference>
<dbReference type="PANTHER" id="PTHR43586">
    <property type="entry name" value="CYSTEINE DESULFURASE"/>
    <property type="match status" value="1"/>
</dbReference>
<gene>
    <name evidence="7" type="ORF">L7E55_00785</name>
</gene>
<reference evidence="7" key="1">
    <citation type="submission" date="2022-02" db="EMBL/GenBank/DDBJ databases">
        <authorList>
            <person name="Leng L."/>
        </authorList>
    </citation>
    <scope>NUCLEOTIDE SEQUENCE</scope>
    <source>
        <strain evidence="7">JI</strain>
    </source>
</reference>
<protein>
    <submittedName>
        <fullName evidence="7">Aminotransferase class V-fold PLP-dependent enzyme</fullName>
    </submittedName>
</protein>
<comment type="similarity">
    <text evidence="2">Belongs to the class-V pyridoxal-phosphate-dependent aminotransferase family. Csd subfamily.</text>
</comment>
<dbReference type="SUPFAM" id="SSF53383">
    <property type="entry name" value="PLP-dependent transferases"/>
    <property type="match status" value="1"/>
</dbReference>
<dbReference type="InterPro" id="IPR015422">
    <property type="entry name" value="PyrdxlP-dep_Trfase_small"/>
</dbReference>
<dbReference type="GO" id="GO:0008483">
    <property type="term" value="F:transaminase activity"/>
    <property type="evidence" value="ECO:0007669"/>
    <property type="project" value="UniProtKB-KW"/>
</dbReference>
<dbReference type="InterPro" id="IPR015421">
    <property type="entry name" value="PyrdxlP-dep_Trfase_major"/>
</dbReference>
<dbReference type="EMBL" id="JAKOAV010000001">
    <property type="protein sequence ID" value="MDF9406906.1"/>
    <property type="molecule type" value="Genomic_DNA"/>
</dbReference>
<dbReference type="InterPro" id="IPR000192">
    <property type="entry name" value="Aminotrans_V_dom"/>
</dbReference>
<keyword evidence="7" id="KW-0808">Transferase</keyword>
<dbReference type="InterPro" id="IPR015424">
    <property type="entry name" value="PyrdxlP-dep_Trfase"/>
</dbReference>
<evidence type="ECO:0000256" key="1">
    <source>
        <dbReference type="ARBA" id="ARBA00001933"/>
    </source>
</evidence>
<dbReference type="PANTHER" id="PTHR43586:SF8">
    <property type="entry name" value="CYSTEINE DESULFURASE 1, CHLOROPLASTIC"/>
    <property type="match status" value="1"/>
</dbReference>
<evidence type="ECO:0000256" key="3">
    <source>
        <dbReference type="ARBA" id="ARBA00022898"/>
    </source>
</evidence>
<evidence type="ECO:0000313" key="7">
    <source>
        <dbReference type="EMBL" id="MDF9406906.1"/>
    </source>
</evidence>
<evidence type="ECO:0000259" key="6">
    <source>
        <dbReference type="Pfam" id="PF00266"/>
    </source>
</evidence>
<dbReference type="PROSITE" id="PS00595">
    <property type="entry name" value="AA_TRANSFER_CLASS_5"/>
    <property type="match status" value="1"/>
</dbReference>
<dbReference type="Gene3D" id="3.90.1150.10">
    <property type="entry name" value="Aspartate Aminotransferase, domain 1"/>
    <property type="match status" value="1"/>
</dbReference>
<proteinExistence type="inferred from homology"/>
<dbReference type="AlphaFoldDB" id="A0A9X4H021"/>
<dbReference type="Pfam" id="PF00266">
    <property type="entry name" value="Aminotran_5"/>
    <property type="match status" value="1"/>
</dbReference>
<evidence type="ECO:0000256" key="5">
    <source>
        <dbReference type="RuleBase" id="RU004504"/>
    </source>
</evidence>